<dbReference type="Gene3D" id="1.20.1250.20">
    <property type="entry name" value="MFS general substrate transporter like domains"/>
    <property type="match status" value="1"/>
</dbReference>
<feature type="transmembrane region" description="Helical" evidence="6">
    <location>
        <begin position="335"/>
        <end position="357"/>
    </location>
</feature>
<feature type="transmembrane region" description="Helical" evidence="6">
    <location>
        <begin position="298"/>
        <end position="315"/>
    </location>
</feature>
<reference evidence="8" key="1">
    <citation type="submission" date="2020-03" db="EMBL/GenBank/DDBJ databases">
        <title>Site-based positive gene gene selection in Geosmithia morbida across the United States reveals a broad range of putative effectors and factors for local host and environmental adapation.</title>
        <authorList>
            <person name="Onufrak A."/>
            <person name="Murdoch R.W."/>
            <person name="Gazis R."/>
            <person name="Huff M."/>
            <person name="Staton M."/>
            <person name="Klingeman W."/>
            <person name="Hadziabdic D."/>
        </authorList>
    </citation>
    <scope>NUCLEOTIDE SEQUENCE</scope>
    <source>
        <strain evidence="8">1262</strain>
    </source>
</reference>
<keyword evidence="4 6" id="KW-0472">Membrane</keyword>
<comment type="subcellular location">
    <subcellularLocation>
        <location evidence="1">Membrane</location>
        <topology evidence="1">Multi-pass membrane protein</topology>
    </subcellularLocation>
</comment>
<sequence length="533" mass="57714">SAGSSDSSLLDGTRPEAVADSESAPKLVERLGTGDDARQRAHASMSRQYKWNIVVFVSLAGSFSPLSSNIYFPAIDSISRDLGVSTSLIALTVTVYMVVQGVAPSLLAVFSDTYGRRIAFAATLLIYTAANLALAFVPDFATLMVLRGLQAAGSAATISISSGVISDIATPEERGGFMGTNAGLRMSGQAIGPIIGGLLNNQWGFKSIFWLLFVMSTIVLLALVFFLPETHEGIVGDGNRPLTGISKPFIYYILKDPSQPSPQQPDEKRSMDGEKPGRPRLTLLSVFTPMAIIAQKDVFVLLAWGSLAYTAWSMVTSSTTTSLLHGHPYLKQWELGLCFLPNGMGCVAGSLVTGWLLDRSFRSAEAKYRLRNGLDADVEVSGRADFPFVRARMRTMPYFSAALITTTALYGPSYEFNDLDEGYRGNLAAPLGLQFFIAFSATAIFNMNSTMLIDSFRKSPTSATALNNLCRCLLGAGGVSVIQPLIDAVEIRNAFLIVTAILVIFSPLVWVEWVWGDEWRRAREERLSAEAGQ</sequence>
<feature type="non-terminal residue" evidence="8">
    <location>
        <position position="1"/>
    </location>
</feature>
<feature type="region of interest" description="Disordered" evidence="5">
    <location>
        <begin position="256"/>
        <end position="277"/>
    </location>
</feature>
<dbReference type="GO" id="GO:0022857">
    <property type="term" value="F:transmembrane transporter activity"/>
    <property type="evidence" value="ECO:0007669"/>
    <property type="project" value="InterPro"/>
</dbReference>
<evidence type="ECO:0000256" key="4">
    <source>
        <dbReference type="ARBA" id="ARBA00023136"/>
    </source>
</evidence>
<feature type="compositionally biased region" description="Basic and acidic residues" evidence="5">
    <location>
        <begin position="265"/>
        <end position="277"/>
    </location>
</feature>
<dbReference type="AlphaFoldDB" id="A0A9P5D232"/>
<evidence type="ECO:0000256" key="3">
    <source>
        <dbReference type="ARBA" id="ARBA00022989"/>
    </source>
</evidence>
<evidence type="ECO:0000313" key="9">
    <source>
        <dbReference type="Proteomes" id="UP000749293"/>
    </source>
</evidence>
<dbReference type="OrthoDB" id="440553at2759"/>
<dbReference type="PANTHER" id="PTHR23502:SF26">
    <property type="entry name" value="MAJOR FACILITATOR SUPERFAMILY (MFS) PROFILE DOMAIN-CONTAINING PROTEIN"/>
    <property type="match status" value="1"/>
</dbReference>
<dbReference type="RefSeq" id="XP_035322074.1">
    <property type="nucleotide sequence ID" value="XM_035468093.1"/>
</dbReference>
<dbReference type="PROSITE" id="PS50850">
    <property type="entry name" value="MFS"/>
    <property type="match status" value="1"/>
</dbReference>
<proteinExistence type="predicted"/>
<comment type="caution">
    <text evidence="8">The sequence shown here is derived from an EMBL/GenBank/DDBJ whole genome shotgun (WGS) entry which is preliminary data.</text>
</comment>
<feature type="transmembrane region" description="Helical" evidence="6">
    <location>
        <begin position="118"/>
        <end position="137"/>
    </location>
</feature>
<keyword evidence="3 6" id="KW-1133">Transmembrane helix</keyword>
<dbReference type="GO" id="GO:0005886">
    <property type="term" value="C:plasma membrane"/>
    <property type="evidence" value="ECO:0007669"/>
    <property type="project" value="TreeGrafter"/>
</dbReference>
<dbReference type="PANTHER" id="PTHR23502">
    <property type="entry name" value="MAJOR FACILITATOR SUPERFAMILY"/>
    <property type="match status" value="1"/>
</dbReference>
<keyword evidence="9" id="KW-1185">Reference proteome</keyword>
<evidence type="ECO:0000256" key="5">
    <source>
        <dbReference type="SAM" id="MobiDB-lite"/>
    </source>
</evidence>
<dbReference type="InterPro" id="IPR020846">
    <property type="entry name" value="MFS_dom"/>
</dbReference>
<dbReference type="GeneID" id="55972348"/>
<evidence type="ECO:0000259" key="7">
    <source>
        <dbReference type="PROSITE" id="PS50850"/>
    </source>
</evidence>
<evidence type="ECO:0000313" key="8">
    <source>
        <dbReference type="EMBL" id="KAF4123422.1"/>
    </source>
</evidence>
<evidence type="ECO:0000256" key="2">
    <source>
        <dbReference type="ARBA" id="ARBA00022692"/>
    </source>
</evidence>
<dbReference type="SUPFAM" id="SSF103473">
    <property type="entry name" value="MFS general substrate transporter"/>
    <property type="match status" value="1"/>
</dbReference>
<feature type="domain" description="Major facilitator superfamily (MFS) profile" evidence="7">
    <location>
        <begin position="53"/>
        <end position="517"/>
    </location>
</feature>
<evidence type="ECO:0000256" key="1">
    <source>
        <dbReference type="ARBA" id="ARBA00004141"/>
    </source>
</evidence>
<feature type="transmembrane region" description="Helical" evidence="6">
    <location>
        <begin position="208"/>
        <end position="227"/>
    </location>
</feature>
<feature type="transmembrane region" description="Helical" evidence="6">
    <location>
        <begin position="49"/>
        <end position="68"/>
    </location>
</feature>
<feature type="transmembrane region" description="Helical" evidence="6">
    <location>
        <begin position="465"/>
        <end position="482"/>
    </location>
</feature>
<name>A0A9P5D232_9HYPO</name>
<feature type="compositionally biased region" description="Low complexity" evidence="5">
    <location>
        <begin position="1"/>
        <end position="12"/>
    </location>
</feature>
<feature type="transmembrane region" description="Helical" evidence="6">
    <location>
        <begin position="396"/>
        <end position="413"/>
    </location>
</feature>
<dbReference type="Pfam" id="PF07690">
    <property type="entry name" value="MFS_1"/>
    <property type="match status" value="1"/>
</dbReference>
<evidence type="ECO:0000256" key="6">
    <source>
        <dbReference type="SAM" id="Phobius"/>
    </source>
</evidence>
<feature type="transmembrane region" description="Helical" evidence="6">
    <location>
        <begin position="433"/>
        <end position="453"/>
    </location>
</feature>
<dbReference type="InterPro" id="IPR036259">
    <property type="entry name" value="MFS_trans_sf"/>
</dbReference>
<dbReference type="Proteomes" id="UP000749293">
    <property type="component" value="Unassembled WGS sequence"/>
</dbReference>
<accession>A0A9P5D232</accession>
<feature type="region of interest" description="Disordered" evidence="5">
    <location>
        <begin position="1"/>
        <end position="25"/>
    </location>
</feature>
<organism evidence="8 9">
    <name type="scientific">Geosmithia morbida</name>
    <dbReference type="NCBI Taxonomy" id="1094350"/>
    <lineage>
        <taxon>Eukaryota</taxon>
        <taxon>Fungi</taxon>
        <taxon>Dikarya</taxon>
        <taxon>Ascomycota</taxon>
        <taxon>Pezizomycotina</taxon>
        <taxon>Sordariomycetes</taxon>
        <taxon>Hypocreomycetidae</taxon>
        <taxon>Hypocreales</taxon>
        <taxon>Bionectriaceae</taxon>
        <taxon>Geosmithia</taxon>
    </lineage>
</organism>
<dbReference type="EMBL" id="JAANYQ010000006">
    <property type="protein sequence ID" value="KAF4123422.1"/>
    <property type="molecule type" value="Genomic_DNA"/>
</dbReference>
<keyword evidence="2 6" id="KW-0812">Transmembrane</keyword>
<feature type="non-terminal residue" evidence="8">
    <location>
        <position position="533"/>
    </location>
</feature>
<feature type="transmembrane region" description="Helical" evidence="6">
    <location>
        <begin position="494"/>
        <end position="515"/>
    </location>
</feature>
<dbReference type="InterPro" id="IPR011701">
    <property type="entry name" value="MFS"/>
</dbReference>
<protein>
    <submittedName>
        <fullName evidence="8">Sugar (And other) transporter</fullName>
    </submittedName>
</protein>
<gene>
    <name evidence="8" type="ORF">GMORB2_6123</name>
</gene>
<feature type="transmembrane region" description="Helical" evidence="6">
    <location>
        <begin position="88"/>
        <end position="111"/>
    </location>
</feature>